<evidence type="ECO:0000256" key="7">
    <source>
        <dbReference type="ARBA" id="ARBA00023136"/>
    </source>
</evidence>
<evidence type="ECO:0000256" key="6">
    <source>
        <dbReference type="ARBA" id="ARBA00022989"/>
    </source>
</evidence>
<feature type="transmembrane region" description="Helical" evidence="8">
    <location>
        <begin position="297"/>
        <end position="317"/>
    </location>
</feature>
<dbReference type="Pfam" id="PF02028">
    <property type="entry name" value="BCCT"/>
    <property type="match status" value="1"/>
</dbReference>
<comment type="similarity">
    <text evidence="2">Belongs to the BCCT transporter (TC 2.A.15) family.</text>
</comment>
<evidence type="ECO:0000313" key="9">
    <source>
        <dbReference type="EMBL" id="ACU89979.1"/>
    </source>
</evidence>
<evidence type="ECO:0000256" key="5">
    <source>
        <dbReference type="ARBA" id="ARBA00022692"/>
    </source>
</evidence>
<evidence type="ECO:0000256" key="8">
    <source>
        <dbReference type="SAM" id="Phobius"/>
    </source>
</evidence>
<keyword evidence="4" id="KW-1003">Cell membrane</keyword>
<dbReference type="Proteomes" id="UP000002216">
    <property type="component" value="Chromosome"/>
</dbReference>
<dbReference type="EMBL" id="CP001629">
    <property type="protein sequence ID" value="ACU89979.1"/>
    <property type="molecule type" value="Genomic_DNA"/>
</dbReference>
<dbReference type="KEGG" id="dba:Dbac_1888"/>
<name>C7LXA8_DESBD</name>
<dbReference type="HOGENOM" id="CLU_010118_4_1_7"/>
<evidence type="ECO:0000256" key="2">
    <source>
        <dbReference type="ARBA" id="ARBA00005658"/>
    </source>
</evidence>
<accession>C7LXA8</accession>
<keyword evidence="3" id="KW-0813">Transport</keyword>
<comment type="subcellular location">
    <subcellularLocation>
        <location evidence="1">Cell membrane</location>
        <topology evidence="1">Multi-pass membrane protein</topology>
    </subcellularLocation>
</comment>
<feature type="transmembrane region" description="Helical" evidence="8">
    <location>
        <begin position="469"/>
        <end position="488"/>
    </location>
</feature>
<evidence type="ECO:0000256" key="1">
    <source>
        <dbReference type="ARBA" id="ARBA00004651"/>
    </source>
</evidence>
<dbReference type="RefSeq" id="WP_015774070.1">
    <property type="nucleotide sequence ID" value="NC_013173.1"/>
</dbReference>
<dbReference type="GO" id="GO:0005886">
    <property type="term" value="C:plasma membrane"/>
    <property type="evidence" value="ECO:0007669"/>
    <property type="project" value="UniProtKB-SubCell"/>
</dbReference>
<dbReference type="AlphaFoldDB" id="C7LXA8"/>
<dbReference type="PANTHER" id="PTHR30047">
    <property type="entry name" value="HIGH-AFFINITY CHOLINE TRANSPORT PROTEIN-RELATED"/>
    <property type="match status" value="1"/>
</dbReference>
<proteinExistence type="inferred from homology"/>
<feature type="transmembrane region" description="Helical" evidence="8">
    <location>
        <begin position="116"/>
        <end position="134"/>
    </location>
</feature>
<keyword evidence="5 8" id="KW-0812">Transmembrane</keyword>
<feature type="transmembrane region" description="Helical" evidence="8">
    <location>
        <begin position="212"/>
        <end position="230"/>
    </location>
</feature>
<protein>
    <submittedName>
        <fullName evidence="9">Choline/carnitine/betaine transporter</fullName>
    </submittedName>
</protein>
<feature type="transmembrane region" description="Helical" evidence="8">
    <location>
        <begin position="416"/>
        <end position="433"/>
    </location>
</feature>
<feature type="transmembrane region" description="Helical" evidence="8">
    <location>
        <begin position="77"/>
        <end position="96"/>
    </location>
</feature>
<dbReference type="NCBIfam" id="TIGR00842">
    <property type="entry name" value="bcct"/>
    <property type="match status" value="1"/>
</dbReference>
<evidence type="ECO:0000256" key="3">
    <source>
        <dbReference type="ARBA" id="ARBA00022448"/>
    </source>
</evidence>
<feature type="transmembrane region" description="Helical" evidence="8">
    <location>
        <begin position="387"/>
        <end position="404"/>
    </location>
</feature>
<dbReference type="GO" id="GO:0022857">
    <property type="term" value="F:transmembrane transporter activity"/>
    <property type="evidence" value="ECO:0007669"/>
    <property type="project" value="InterPro"/>
</dbReference>
<feature type="transmembrane region" description="Helical" evidence="8">
    <location>
        <begin position="251"/>
        <end position="277"/>
    </location>
</feature>
<organism evidence="9 10">
    <name type="scientific">Desulfomicrobium baculatum (strain DSM 4028 / VKM B-1378 / X)</name>
    <name type="common">Desulfovibrio baculatus</name>
    <dbReference type="NCBI Taxonomy" id="525897"/>
    <lineage>
        <taxon>Bacteria</taxon>
        <taxon>Pseudomonadati</taxon>
        <taxon>Thermodesulfobacteriota</taxon>
        <taxon>Desulfovibrionia</taxon>
        <taxon>Desulfovibrionales</taxon>
        <taxon>Desulfomicrobiaceae</taxon>
        <taxon>Desulfomicrobium</taxon>
    </lineage>
</organism>
<feature type="transmembrane region" description="Helical" evidence="8">
    <location>
        <begin position="515"/>
        <end position="536"/>
    </location>
</feature>
<feature type="transmembrane region" description="Helical" evidence="8">
    <location>
        <begin position="329"/>
        <end position="349"/>
    </location>
</feature>
<feature type="transmembrane region" description="Helical" evidence="8">
    <location>
        <begin position="155"/>
        <end position="175"/>
    </location>
</feature>
<reference evidence="9 10" key="1">
    <citation type="journal article" date="2009" name="Stand. Genomic Sci.">
        <title>Complete genome sequence of Desulfomicrobium baculatum type strain (X).</title>
        <authorList>
            <person name="Copeland A."/>
            <person name="Spring S."/>
            <person name="Goker M."/>
            <person name="Schneider S."/>
            <person name="Lapidus A."/>
            <person name="Del Rio T.G."/>
            <person name="Tice H."/>
            <person name="Cheng J.F."/>
            <person name="Chen F."/>
            <person name="Nolan M."/>
            <person name="Bruce D."/>
            <person name="Goodwin L."/>
            <person name="Pitluck S."/>
            <person name="Ivanova N."/>
            <person name="Mavrommatis K."/>
            <person name="Ovchinnikova G."/>
            <person name="Pati A."/>
            <person name="Chen A."/>
            <person name="Palaniappan K."/>
            <person name="Land M."/>
            <person name="Hauser L."/>
            <person name="Chang Y.J."/>
            <person name="Jeffries C.C."/>
            <person name="Meincke L."/>
            <person name="Sims D."/>
            <person name="Brettin T."/>
            <person name="Detter J.C."/>
            <person name="Han C."/>
            <person name="Chain P."/>
            <person name="Bristow J."/>
            <person name="Eisen J.A."/>
            <person name="Markowitz V."/>
            <person name="Hugenholtz P."/>
            <person name="Kyrpides N.C."/>
            <person name="Klenk H.P."/>
            <person name="Lucas S."/>
        </authorList>
    </citation>
    <scope>NUCLEOTIDE SEQUENCE [LARGE SCALE GENOMIC DNA]</scope>
    <source>
        <strain evidence="10">DSM 4028 / VKM B-1378 / X</strain>
    </source>
</reference>
<sequence>MDKGKKIKKKRREPTYERKAIEMAREHYETQKQKAIHERRVFRGLQIIPTKAYYDDSLGHKPGENNWVGYGFDVHPYVFFGAGTLLLTFIIVTIMFKEQSAVFFQSVLDGIGNTFGWFYILSANFFVITMILIASSDYGKIRIGGPDALPEFSTFSWYSMLISAGMGIGLMFWSVGEPIFHYMSPSPMFDVPASTPQSAQVALGLTYYHWGIHPWGIYALVGLSLAFFAYNRGLPLTIRSIFYPLLGEKIYGFWGNIIDILSVLATLFGLATSLGLGVKQVATGLTYLFGSPNTVEFAVILIAAITFLAVLSVTAGLDKGVKLLSIGNMYLAGAFMIFLCAVGPTVYILKAFTQNIGFYIQNLPQLSFWVETYYGAEGSNWQNPWTIFYWGWWISWSPFVGMFIARISKGRTVREFILGVMIFPTILSFLWMSSFGGSALWLQIAGKVDIASAVSKDVSTALFVMLENFPLSQITSFIGITLVIVFFVTSSDSGSLVVDHLTSGGKLDSPIPQRIFWAVMEGVCAAALLMGGGLVALQSASIATGLPFTLVLLIMCYSLYKGLQEEDYHARIIEKITPATQTIQIPLGEGDSTTKIAPPATSSQGR</sequence>
<gene>
    <name evidence="9" type="ordered locus">Dbac_1888</name>
</gene>
<dbReference type="PANTHER" id="PTHR30047:SF7">
    <property type="entry name" value="HIGH-AFFINITY CHOLINE TRANSPORT PROTEIN"/>
    <property type="match status" value="1"/>
</dbReference>
<dbReference type="STRING" id="525897.Dbac_1888"/>
<feature type="transmembrane region" description="Helical" evidence="8">
    <location>
        <begin position="542"/>
        <end position="560"/>
    </location>
</feature>
<evidence type="ECO:0000313" key="10">
    <source>
        <dbReference type="Proteomes" id="UP000002216"/>
    </source>
</evidence>
<evidence type="ECO:0000256" key="4">
    <source>
        <dbReference type="ARBA" id="ARBA00022475"/>
    </source>
</evidence>
<keyword evidence="7 8" id="KW-0472">Membrane</keyword>
<dbReference type="InterPro" id="IPR000060">
    <property type="entry name" value="BCCT_transptr"/>
</dbReference>
<keyword evidence="6 8" id="KW-1133">Transmembrane helix</keyword>
<dbReference type="eggNOG" id="COG1292">
    <property type="taxonomic scope" value="Bacteria"/>
</dbReference>
<keyword evidence="10" id="KW-1185">Reference proteome</keyword>